<dbReference type="RefSeq" id="XP_016229189.1">
    <property type="nucleotide sequence ID" value="XM_016365540.1"/>
</dbReference>
<dbReference type="STRING" id="212818.A0A0D1X700"/>
<dbReference type="AlphaFoldDB" id="A0A0D1X700"/>
<feature type="transmembrane region" description="Helical" evidence="1">
    <location>
        <begin position="207"/>
        <end position="229"/>
    </location>
</feature>
<keyword evidence="3" id="KW-1185">Reference proteome</keyword>
<dbReference type="GeneID" id="27319184"/>
<accession>A0A0D1X700</accession>
<evidence type="ECO:0000313" key="3">
    <source>
        <dbReference type="Proteomes" id="UP000054302"/>
    </source>
</evidence>
<name>A0A0D1X700_EXOME</name>
<proteinExistence type="predicted"/>
<dbReference type="Proteomes" id="UP000054302">
    <property type="component" value="Unassembled WGS sequence"/>
</dbReference>
<dbReference type="OrthoDB" id="190201at2759"/>
<keyword evidence="1" id="KW-0812">Transmembrane</keyword>
<dbReference type="EMBL" id="KN847520">
    <property type="protein sequence ID" value="KIV97615.1"/>
    <property type="molecule type" value="Genomic_DNA"/>
</dbReference>
<keyword evidence="1" id="KW-0472">Membrane</keyword>
<reference evidence="2 3" key="1">
    <citation type="submission" date="2015-01" db="EMBL/GenBank/DDBJ databases">
        <title>The Genome Sequence of Exophiala mesophila CBS40295.</title>
        <authorList>
            <consortium name="The Broad Institute Genomics Platform"/>
            <person name="Cuomo C."/>
            <person name="de Hoog S."/>
            <person name="Gorbushina A."/>
            <person name="Stielow B."/>
            <person name="Teixiera M."/>
            <person name="Abouelleil A."/>
            <person name="Chapman S.B."/>
            <person name="Priest M."/>
            <person name="Young S.K."/>
            <person name="Wortman J."/>
            <person name="Nusbaum C."/>
            <person name="Birren B."/>
        </authorList>
    </citation>
    <scope>NUCLEOTIDE SEQUENCE [LARGE SCALE GENOMIC DNA]</scope>
    <source>
        <strain evidence="2 3">CBS 40295</strain>
    </source>
</reference>
<evidence type="ECO:0000313" key="2">
    <source>
        <dbReference type="EMBL" id="KIV97615.1"/>
    </source>
</evidence>
<dbReference type="VEuPathDB" id="FungiDB:PV10_01339"/>
<sequence>MPATACDHAMMAPNQSMCTEVVRSSLFTMLPTAVRSRIPVLSSIRRSAKAVVFSGADNARRKAYTISSLDSNQDMYSVGFASTVPNSELSTPTLRPQTPEESIRTSELSLTMLPQPMTESGVKWDVATTGIRLWTTAKQQAEQNGDSAALRSMHIDAVRYMHMALPSDLTPLEINSLRASMPVELLPFPESPSPRIERPPTMLRRSVAQLVCWALAIVLFVVPVVMAFLNRALQIALNVERRHQVTERFLSNSLDIVSAFGEQGSRLQQPMARFKDGPLGLAFLKILNWFMEGVLGGVNDGFEAIAQRRPKAA</sequence>
<evidence type="ECO:0000256" key="1">
    <source>
        <dbReference type="SAM" id="Phobius"/>
    </source>
</evidence>
<dbReference type="HOGENOM" id="CLU_071891_0_0_1"/>
<dbReference type="OMA" id="CQMNDGM"/>
<keyword evidence="1" id="KW-1133">Transmembrane helix</keyword>
<gene>
    <name evidence="2" type="ORF">PV10_01339</name>
</gene>
<organism evidence="2 3">
    <name type="scientific">Exophiala mesophila</name>
    <name type="common">Black yeast-like fungus</name>
    <dbReference type="NCBI Taxonomy" id="212818"/>
    <lineage>
        <taxon>Eukaryota</taxon>
        <taxon>Fungi</taxon>
        <taxon>Dikarya</taxon>
        <taxon>Ascomycota</taxon>
        <taxon>Pezizomycotina</taxon>
        <taxon>Eurotiomycetes</taxon>
        <taxon>Chaetothyriomycetidae</taxon>
        <taxon>Chaetothyriales</taxon>
        <taxon>Herpotrichiellaceae</taxon>
        <taxon>Exophiala</taxon>
    </lineage>
</organism>
<protein>
    <submittedName>
        <fullName evidence="2">Uncharacterized protein</fullName>
    </submittedName>
</protein>